<gene>
    <name evidence="2" type="ORF">EJB05_42021</name>
</gene>
<feature type="region of interest" description="Disordered" evidence="1">
    <location>
        <begin position="1"/>
        <end position="25"/>
    </location>
</feature>
<dbReference type="EMBL" id="RWGY01000039">
    <property type="protein sequence ID" value="TVU08612.1"/>
    <property type="molecule type" value="Genomic_DNA"/>
</dbReference>
<name>A0A5J9TBB6_9POAL</name>
<dbReference type="PANTHER" id="PTHR28632">
    <property type="entry name" value="TRANSLATION MACHINERY-ASSOCIATED PROTEIN 7"/>
    <property type="match status" value="1"/>
</dbReference>
<keyword evidence="3" id="KW-1185">Reference proteome</keyword>
<dbReference type="Gramene" id="TVU08612">
    <property type="protein sequence ID" value="TVU08612"/>
    <property type="gene ID" value="EJB05_42021"/>
</dbReference>
<dbReference type="Proteomes" id="UP000324897">
    <property type="component" value="Chromosome 3"/>
</dbReference>
<dbReference type="Pfam" id="PF09072">
    <property type="entry name" value="TMA7"/>
    <property type="match status" value="1"/>
</dbReference>
<evidence type="ECO:0008006" key="4">
    <source>
        <dbReference type="Google" id="ProtNLM"/>
    </source>
</evidence>
<evidence type="ECO:0000313" key="3">
    <source>
        <dbReference type="Proteomes" id="UP000324897"/>
    </source>
</evidence>
<proteinExistence type="predicted"/>
<reference evidence="2 3" key="1">
    <citation type="journal article" date="2019" name="Sci. Rep.">
        <title>A high-quality genome of Eragrostis curvula grass provides insights into Poaceae evolution and supports new strategies to enhance forage quality.</title>
        <authorList>
            <person name="Carballo J."/>
            <person name="Santos B.A.C.M."/>
            <person name="Zappacosta D."/>
            <person name="Garbus I."/>
            <person name="Selva J.P."/>
            <person name="Gallo C.A."/>
            <person name="Diaz A."/>
            <person name="Albertini E."/>
            <person name="Caccamo M."/>
            <person name="Echenique V."/>
        </authorList>
    </citation>
    <scope>NUCLEOTIDE SEQUENCE [LARGE SCALE GENOMIC DNA]</scope>
    <source>
        <strain evidence="3">cv. Victoria</strain>
        <tissue evidence="2">Leaf</tissue>
    </source>
</reference>
<dbReference type="AlphaFoldDB" id="A0A5J9TBB6"/>
<protein>
    <recommendedName>
        <fullName evidence="4">Translation machinery associated TMA7</fullName>
    </recommendedName>
</protein>
<sequence length="62" mass="6734">MSKQGGKAKPLKAPKTDKKEYDESDLAYLQKKKDEEKALKELKAKAQKGAIGGSGLKKSGKK</sequence>
<evidence type="ECO:0000313" key="2">
    <source>
        <dbReference type="EMBL" id="TVU08612.1"/>
    </source>
</evidence>
<dbReference type="InterPro" id="IPR015157">
    <property type="entry name" value="TMA7"/>
</dbReference>
<feature type="region of interest" description="Disordered" evidence="1">
    <location>
        <begin position="40"/>
        <end position="62"/>
    </location>
</feature>
<organism evidence="2 3">
    <name type="scientific">Eragrostis curvula</name>
    <name type="common">weeping love grass</name>
    <dbReference type="NCBI Taxonomy" id="38414"/>
    <lineage>
        <taxon>Eukaryota</taxon>
        <taxon>Viridiplantae</taxon>
        <taxon>Streptophyta</taxon>
        <taxon>Embryophyta</taxon>
        <taxon>Tracheophyta</taxon>
        <taxon>Spermatophyta</taxon>
        <taxon>Magnoliopsida</taxon>
        <taxon>Liliopsida</taxon>
        <taxon>Poales</taxon>
        <taxon>Poaceae</taxon>
        <taxon>PACMAD clade</taxon>
        <taxon>Chloridoideae</taxon>
        <taxon>Eragrostideae</taxon>
        <taxon>Eragrostidinae</taxon>
        <taxon>Eragrostis</taxon>
    </lineage>
</organism>
<evidence type="ECO:0000256" key="1">
    <source>
        <dbReference type="SAM" id="MobiDB-lite"/>
    </source>
</evidence>
<accession>A0A5J9TBB6</accession>
<comment type="caution">
    <text evidence="2">The sequence shown here is derived from an EMBL/GenBank/DDBJ whole genome shotgun (WGS) entry which is preliminary data.</text>
</comment>